<dbReference type="AlphaFoldDB" id="A0AA85IRU5"/>
<evidence type="ECO:0000313" key="1">
    <source>
        <dbReference type="Proteomes" id="UP000050795"/>
    </source>
</evidence>
<reference evidence="1" key="1">
    <citation type="submission" date="2022-06" db="EMBL/GenBank/DDBJ databases">
        <authorList>
            <person name="Berger JAMES D."/>
            <person name="Berger JAMES D."/>
        </authorList>
    </citation>
    <scope>NUCLEOTIDE SEQUENCE [LARGE SCALE GENOMIC DNA]</scope>
</reference>
<protein>
    <submittedName>
        <fullName evidence="2">Uncharacterized protein</fullName>
    </submittedName>
</protein>
<dbReference type="PROSITE" id="PS51257">
    <property type="entry name" value="PROKAR_LIPOPROTEIN"/>
    <property type="match status" value="1"/>
</dbReference>
<name>A0AA85IRU5_TRIRE</name>
<organism evidence="1 2">
    <name type="scientific">Trichobilharzia regenti</name>
    <name type="common">Nasal bird schistosome</name>
    <dbReference type="NCBI Taxonomy" id="157069"/>
    <lineage>
        <taxon>Eukaryota</taxon>
        <taxon>Metazoa</taxon>
        <taxon>Spiralia</taxon>
        <taxon>Lophotrochozoa</taxon>
        <taxon>Platyhelminthes</taxon>
        <taxon>Trematoda</taxon>
        <taxon>Digenea</taxon>
        <taxon>Strigeidida</taxon>
        <taxon>Schistosomatoidea</taxon>
        <taxon>Schistosomatidae</taxon>
        <taxon>Trichobilharzia</taxon>
    </lineage>
</organism>
<reference evidence="2" key="2">
    <citation type="submission" date="2023-11" db="UniProtKB">
        <authorList>
            <consortium name="WormBaseParasite"/>
        </authorList>
    </citation>
    <scope>IDENTIFICATION</scope>
</reference>
<dbReference type="WBParaSite" id="TREG1_117410.1">
    <property type="protein sequence ID" value="TREG1_117410.1"/>
    <property type="gene ID" value="TREG1_117410"/>
</dbReference>
<accession>A0AA85IRU5</accession>
<proteinExistence type="predicted"/>
<evidence type="ECO:0000313" key="2">
    <source>
        <dbReference type="WBParaSite" id="TREG1_117410.1"/>
    </source>
</evidence>
<keyword evidence="1" id="KW-1185">Reference proteome</keyword>
<dbReference type="Proteomes" id="UP000050795">
    <property type="component" value="Unassembled WGS sequence"/>
</dbReference>
<sequence length="104" mass="12089">MKERLPHMTTSMCIYQLAYSCRASNIGCFMLVLSKRVREHYPEWLCKEEVYWFTIRSAITVNTPINTSHSILTDSLFTVILHSKQKINIVFDITPTMNNCTALK</sequence>